<dbReference type="SMART" id="SM00062">
    <property type="entry name" value="PBPb"/>
    <property type="match status" value="1"/>
</dbReference>
<dbReference type="InterPro" id="IPR001638">
    <property type="entry name" value="Solute-binding_3/MltF_N"/>
</dbReference>
<keyword evidence="3" id="KW-0732">Signal</keyword>
<comment type="subcellular location">
    <subcellularLocation>
        <location evidence="1">Periplasm</location>
    </subcellularLocation>
</comment>
<dbReference type="Pfam" id="PF09084">
    <property type="entry name" value="NMT1"/>
    <property type="match status" value="1"/>
</dbReference>
<proteinExistence type="inferred from homology"/>
<gene>
    <name evidence="5" type="ORF">AGRA3207_003572</name>
</gene>
<sequence length="314" mass="32535">MPIGLTACGSAAQGPAKTAKPNEDKPLKLKVGALPVVGNVPLFLAQEKGFFREEGLDVEISTDVSNPANAVPAVLSGDLDLITSNSVTFLQAVGKRLPVTFVSAVSSNSPEYTGTYVKKDSPIRTIKDLAGKKVGLLALGGIQHVAYLKAAKDSGIDPGSVTFVELPIQNTVSALESGKVDAAGLIEPFITIGGSGLRRIASGLDEGLGPQTLVTGMMTSNKFVKANPDAAGGFARAMARAETYCADHPGDVRATLGKVSKTPPAVLAKIGMPTFHKGSDAASLRQQLRRQAQVMVDVGRLKQMPDVDGSVFGG</sequence>
<keyword evidence="6" id="KW-1185">Reference proteome</keyword>
<accession>A0ABX8QX50</accession>
<evidence type="ECO:0000259" key="4">
    <source>
        <dbReference type="SMART" id="SM00062"/>
    </source>
</evidence>
<evidence type="ECO:0000313" key="6">
    <source>
        <dbReference type="Proteomes" id="UP001049518"/>
    </source>
</evidence>
<evidence type="ECO:0000313" key="5">
    <source>
        <dbReference type="EMBL" id="QXJ22554.1"/>
    </source>
</evidence>
<evidence type="ECO:0000256" key="2">
    <source>
        <dbReference type="ARBA" id="ARBA00010742"/>
    </source>
</evidence>
<name>A0ABX8QX50_9ACTN</name>
<dbReference type="RefSeq" id="WP_231335825.1">
    <property type="nucleotide sequence ID" value="NZ_CP059572.1"/>
</dbReference>
<dbReference type="Proteomes" id="UP001049518">
    <property type="component" value="Chromosome"/>
</dbReference>
<dbReference type="SUPFAM" id="SSF53850">
    <property type="entry name" value="Periplasmic binding protein-like II"/>
    <property type="match status" value="1"/>
</dbReference>
<dbReference type="Gene3D" id="3.40.190.10">
    <property type="entry name" value="Periplasmic binding protein-like II"/>
    <property type="match status" value="2"/>
</dbReference>
<dbReference type="EMBL" id="CP059572">
    <property type="protein sequence ID" value="QXJ22554.1"/>
    <property type="molecule type" value="Genomic_DNA"/>
</dbReference>
<comment type="similarity">
    <text evidence="2">Belongs to the bacterial solute-binding protein SsuA/TauA family.</text>
</comment>
<organism evidence="5 6">
    <name type="scientific">Actinomadura graeca</name>
    <dbReference type="NCBI Taxonomy" id="2750812"/>
    <lineage>
        <taxon>Bacteria</taxon>
        <taxon>Bacillati</taxon>
        <taxon>Actinomycetota</taxon>
        <taxon>Actinomycetes</taxon>
        <taxon>Streptosporangiales</taxon>
        <taxon>Thermomonosporaceae</taxon>
        <taxon>Actinomadura</taxon>
    </lineage>
</organism>
<dbReference type="PANTHER" id="PTHR30024">
    <property type="entry name" value="ALIPHATIC SULFONATES-BINDING PROTEIN-RELATED"/>
    <property type="match status" value="1"/>
</dbReference>
<dbReference type="PANTHER" id="PTHR30024:SF47">
    <property type="entry name" value="TAURINE-BINDING PERIPLASMIC PROTEIN"/>
    <property type="match status" value="1"/>
</dbReference>
<evidence type="ECO:0000256" key="3">
    <source>
        <dbReference type="ARBA" id="ARBA00022729"/>
    </source>
</evidence>
<protein>
    <submittedName>
        <fullName evidence="5">ABC transporter substrate-binding protein</fullName>
    </submittedName>
</protein>
<feature type="domain" description="Solute-binding protein family 3/N-terminal" evidence="4">
    <location>
        <begin position="28"/>
        <end position="259"/>
    </location>
</feature>
<dbReference type="InterPro" id="IPR015168">
    <property type="entry name" value="SsuA/THI5"/>
</dbReference>
<evidence type="ECO:0000256" key="1">
    <source>
        <dbReference type="ARBA" id="ARBA00004418"/>
    </source>
</evidence>
<reference evidence="5" key="1">
    <citation type="submission" date="2020-07" db="EMBL/GenBank/DDBJ databases">
        <authorList>
            <person name="Tarantini F.S."/>
            <person name="Hong K.W."/>
            <person name="Chan K.G."/>
        </authorList>
    </citation>
    <scope>NUCLEOTIDE SEQUENCE</scope>
    <source>
        <strain evidence="5">32-07</strain>
    </source>
</reference>